<dbReference type="OrthoDB" id="10429413at2759"/>
<gene>
    <name evidence="1" type="ORF">scyTo_0012487</name>
</gene>
<comment type="caution">
    <text evidence="1">The sequence shown here is derived from an EMBL/GenBank/DDBJ whole genome shotgun (WGS) entry which is preliminary data.</text>
</comment>
<dbReference type="EMBL" id="BFAA01006043">
    <property type="protein sequence ID" value="GCB69780.1"/>
    <property type="molecule type" value="Genomic_DNA"/>
</dbReference>
<reference evidence="1 2" key="1">
    <citation type="journal article" date="2018" name="Nat. Ecol. Evol.">
        <title>Shark genomes provide insights into elasmobranch evolution and the origin of vertebrates.</title>
        <authorList>
            <person name="Hara Y"/>
            <person name="Yamaguchi K"/>
            <person name="Onimaru K"/>
            <person name="Kadota M"/>
            <person name="Koyanagi M"/>
            <person name="Keeley SD"/>
            <person name="Tatsumi K"/>
            <person name="Tanaka K"/>
            <person name="Motone F"/>
            <person name="Kageyama Y"/>
            <person name="Nozu R"/>
            <person name="Adachi N"/>
            <person name="Nishimura O"/>
            <person name="Nakagawa R"/>
            <person name="Tanegashima C"/>
            <person name="Kiyatake I"/>
            <person name="Matsumoto R"/>
            <person name="Murakumo K"/>
            <person name="Nishida K"/>
            <person name="Terakita A"/>
            <person name="Kuratani S"/>
            <person name="Sato K"/>
            <person name="Hyodo S Kuraku.S."/>
        </authorList>
    </citation>
    <scope>NUCLEOTIDE SEQUENCE [LARGE SCALE GENOMIC DNA]</scope>
</reference>
<evidence type="ECO:0000313" key="2">
    <source>
        <dbReference type="Proteomes" id="UP000288216"/>
    </source>
</evidence>
<sequence length="216" mass="24472">MQVVVPHDLLDLNIQALFLGLQEAKNAISGDLQAAMADLEAHMHANFTDVHGAEQINMAKLQASEQYDTMDMQASMFADLQDALQDGMADQMSALKVGLTEIQNSLEIDMSSIWGAIYVGLKQVDTNLQQMHITMLRAASQEIMHEKFRLDDFDEEDNLAENFLQNCFNVKTFSLKAEFEEEGGEMPYVIEDSLDEEYLDVLFMRKRRDSFSTKSV</sequence>
<dbReference type="AlphaFoldDB" id="A0A401P9L4"/>
<protein>
    <submittedName>
        <fullName evidence="1">Uncharacterized protein</fullName>
    </submittedName>
</protein>
<name>A0A401P9L4_SCYTO</name>
<proteinExistence type="predicted"/>
<dbReference type="Proteomes" id="UP000288216">
    <property type="component" value="Unassembled WGS sequence"/>
</dbReference>
<keyword evidence="2" id="KW-1185">Reference proteome</keyword>
<organism evidence="1 2">
    <name type="scientific">Scyliorhinus torazame</name>
    <name type="common">Cloudy catshark</name>
    <name type="synonym">Catulus torazame</name>
    <dbReference type="NCBI Taxonomy" id="75743"/>
    <lineage>
        <taxon>Eukaryota</taxon>
        <taxon>Metazoa</taxon>
        <taxon>Chordata</taxon>
        <taxon>Craniata</taxon>
        <taxon>Vertebrata</taxon>
        <taxon>Chondrichthyes</taxon>
        <taxon>Elasmobranchii</taxon>
        <taxon>Galeomorphii</taxon>
        <taxon>Galeoidea</taxon>
        <taxon>Carcharhiniformes</taxon>
        <taxon>Scyliorhinidae</taxon>
        <taxon>Scyliorhinus</taxon>
    </lineage>
</organism>
<accession>A0A401P9L4</accession>
<evidence type="ECO:0000313" key="1">
    <source>
        <dbReference type="EMBL" id="GCB69780.1"/>
    </source>
</evidence>